<reference evidence="1 2" key="1">
    <citation type="journal article" date="2021" name="Plant Biotechnol. J.">
        <title>Multi-omics assisted identification of the key and species-specific regulatory components of drought-tolerant mechanisms in Gossypium stocksii.</title>
        <authorList>
            <person name="Yu D."/>
            <person name="Ke L."/>
            <person name="Zhang D."/>
            <person name="Wu Y."/>
            <person name="Sun Y."/>
            <person name="Mei J."/>
            <person name="Sun J."/>
            <person name="Sun Y."/>
        </authorList>
    </citation>
    <scope>NUCLEOTIDE SEQUENCE [LARGE SCALE GENOMIC DNA]</scope>
    <source>
        <strain evidence="2">cv. E1</strain>
        <tissue evidence="1">Leaf</tissue>
    </source>
</reference>
<feature type="non-terminal residue" evidence="1">
    <location>
        <position position="1"/>
    </location>
</feature>
<name>A0A9D4AC94_9ROSI</name>
<evidence type="ECO:0000313" key="2">
    <source>
        <dbReference type="Proteomes" id="UP000828251"/>
    </source>
</evidence>
<dbReference type="AlphaFoldDB" id="A0A9D4AC94"/>
<organism evidence="1 2">
    <name type="scientific">Gossypium stocksii</name>
    <dbReference type="NCBI Taxonomy" id="47602"/>
    <lineage>
        <taxon>Eukaryota</taxon>
        <taxon>Viridiplantae</taxon>
        <taxon>Streptophyta</taxon>
        <taxon>Embryophyta</taxon>
        <taxon>Tracheophyta</taxon>
        <taxon>Spermatophyta</taxon>
        <taxon>Magnoliopsida</taxon>
        <taxon>eudicotyledons</taxon>
        <taxon>Gunneridae</taxon>
        <taxon>Pentapetalae</taxon>
        <taxon>rosids</taxon>
        <taxon>malvids</taxon>
        <taxon>Malvales</taxon>
        <taxon>Malvaceae</taxon>
        <taxon>Malvoideae</taxon>
        <taxon>Gossypium</taxon>
    </lineage>
</organism>
<gene>
    <name evidence="1" type="ORF">J1N35_010401</name>
</gene>
<proteinExistence type="predicted"/>
<feature type="non-terminal residue" evidence="1">
    <location>
        <position position="55"/>
    </location>
</feature>
<evidence type="ECO:0000313" key="1">
    <source>
        <dbReference type="EMBL" id="KAH1106633.1"/>
    </source>
</evidence>
<dbReference type="EMBL" id="JAIQCV010000004">
    <property type="protein sequence ID" value="KAH1106633.1"/>
    <property type="molecule type" value="Genomic_DNA"/>
</dbReference>
<keyword evidence="2" id="KW-1185">Reference proteome</keyword>
<sequence>TRQQVSNKRLFWSKLIKEDSILSAWLLTLLVQDKPEKLRCVGFKQLKVLYWSTSS</sequence>
<accession>A0A9D4AC94</accession>
<protein>
    <submittedName>
        <fullName evidence="1">Uncharacterized protein</fullName>
    </submittedName>
</protein>
<dbReference type="Proteomes" id="UP000828251">
    <property type="component" value="Unassembled WGS sequence"/>
</dbReference>
<comment type="caution">
    <text evidence="1">The sequence shown here is derived from an EMBL/GenBank/DDBJ whole genome shotgun (WGS) entry which is preliminary data.</text>
</comment>